<name>A0A853ICF1_9GAMM</name>
<proteinExistence type="predicted"/>
<dbReference type="EMBL" id="JACCKB010000096">
    <property type="protein sequence ID" value="NYZ69532.1"/>
    <property type="molecule type" value="Genomic_DNA"/>
</dbReference>
<feature type="non-terminal residue" evidence="1">
    <location>
        <position position="1"/>
    </location>
</feature>
<dbReference type="RefSeq" id="WP_180571516.1">
    <property type="nucleotide sequence ID" value="NZ_JACCKB010000096.1"/>
</dbReference>
<evidence type="ECO:0000313" key="2">
    <source>
        <dbReference type="Proteomes" id="UP000569732"/>
    </source>
</evidence>
<evidence type="ECO:0000313" key="1">
    <source>
        <dbReference type="EMBL" id="NYZ69532.1"/>
    </source>
</evidence>
<comment type="caution">
    <text evidence="1">The sequence shown here is derived from an EMBL/GenBank/DDBJ whole genome shotgun (WGS) entry which is preliminary data.</text>
</comment>
<dbReference type="Proteomes" id="UP000569732">
    <property type="component" value="Unassembled WGS sequence"/>
</dbReference>
<accession>A0A853ICF1</accession>
<protein>
    <submittedName>
        <fullName evidence="1">P27 family phage terminase small subunit</fullName>
    </submittedName>
</protein>
<sequence>GNLKKNPACTVANESIKQVDSYGAKLGLDPASRARLAVGQPAEETNEFNL</sequence>
<keyword evidence="2" id="KW-1185">Reference proteome</keyword>
<organism evidence="1 2">
    <name type="scientific">Spartinivicinus marinus</name>
    <dbReference type="NCBI Taxonomy" id="2994442"/>
    <lineage>
        <taxon>Bacteria</taxon>
        <taxon>Pseudomonadati</taxon>
        <taxon>Pseudomonadota</taxon>
        <taxon>Gammaproteobacteria</taxon>
        <taxon>Oceanospirillales</taxon>
        <taxon>Zooshikellaceae</taxon>
        <taxon>Spartinivicinus</taxon>
    </lineage>
</organism>
<reference evidence="1 2" key="1">
    <citation type="submission" date="2020-07" db="EMBL/GenBank/DDBJ databases">
        <title>Endozoicomonas sp. nov., isolated from sediment.</title>
        <authorList>
            <person name="Gu T."/>
        </authorList>
    </citation>
    <scope>NUCLEOTIDE SEQUENCE [LARGE SCALE GENOMIC DNA]</scope>
    <source>
        <strain evidence="1 2">SM1973</strain>
    </source>
</reference>
<gene>
    <name evidence="1" type="ORF">H0A36_26290</name>
</gene>
<dbReference type="AlphaFoldDB" id="A0A853ICF1"/>
<dbReference type="InterPro" id="IPR006448">
    <property type="entry name" value="Phage_term_ssu_P27"/>
</dbReference>
<dbReference type="Pfam" id="PF05119">
    <property type="entry name" value="Terminase_4"/>
    <property type="match status" value="1"/>
</dbReference>